<dbReference type="InterPro" id="IPR000522">
    <property type="entry name" value="ABC_transptr_permease_BtuC"/>
</dbReference>
<dbReference type="SUPFAM" id="SSF81345">
    <property type="entry name" value="ABC transporter involved in vitamin B12 uptake, BtuC"/>
    <property type="match status" value="1"/>
</dbReference>
<feature type="transmembrane region" description="Helical" evidence="8">
    <location>
        <begin position="66"/>
        <end position="83"/>
    </location>
</feature>
<dbReference type="GO" id="GO:0022857">
    <property type="term" value="F:transmembrane transporter activity"/>
    <property type="evidence" value="ECO:0007669"/>
    <property type="project" value="InterPro"/>
</dbReference>
<accession>A0A559IVV8</accession>
<evidence type="ECO:0000256" key="5">
    <source>
        <dbReference type="ARBA" id="ARBA00022692"/>
    </source>
</evidence>
<gene>
    <name evidence="9" type="ORF">FPZ44_01110</name>
</gene>
<dbReference type="EMBL" id="VNJK01000001">
    <property type="protein sequence ID" value="TVX91778.1"/>
    <property type="molecule type" value="Genomic_DNA"/>
</dbReference>
<feature type="transmembrane region" description="Helical" evidence="8">
    <location>
        <begin position="308"/>
        <end position="328"/>
    </location>
</feature>
<dbReference type="OrthoDB" id="9811721at2"/>
<dbReference type="FunFam" id="1.10.3470.10:FF:000001">
    <property type="entry name" value="Vitamin B12 ABC transporter permease BtuC"/>
    <property type="match status" value="1"/>
</dbReference>
<keyword evidence="10" id="KW-1185">Reference proteome</keyword>
<keyword evidence="4" id="KW-1003">Cell membrane</keyword>
<feature type="transmembrane region" description="Helical" evidence="8">
    <location>
        <begin position="122"/>
        <end position="141"/>
    </location>
</feature>
<keyword evidence="7 8" id="KW-0472">Membrane</keyword>
<feature type="transmembrane region" description="Helical" evidence="8">
    <location>
        <begin position="279"/>
        <end position="296"/>
    </location>
</feature>
<comment type="caution">
    <text evidence="9">The sequence shown here is derived from an EMBL/GenBank/DDBJ whole genome shotgun (WGS) entry which is preliminary data.</text>
</comment>
<dbReference type="Proteomes" id="UP000318102">
    <property type="component" value="Unassembled WGS sequence"/>
</dbReference>
<dbReference type="RefSeq" id="WP_144986608.1">
    <property type="nucleotide sequence ID" value="NZ_VNJK01000001.1"/>
</dbReference>
<dbReference type="Pfam" id="PF01032">
    <property type="entry name" value="FecCD"/>
    <property type="match status" value="1"/>
</dbReference>
<evidence type="ECO:0000256" key="8">
    <source>
        <dbReference type="SAM" id="Phobius"/>
    </source>
</evidence>
<feature type="transmembrane region" description="Helical" evidence="8">
    <location>
        <begin position="153"/>
        <end position="177"/>
    </location>
</feature>
<dbReference type="Gene3D" id="1.10.3470.10">
    <property type="entry name" value="ABC transporter involved in vitamin B12 uptake, BtuC"/>
    <property type="match status" value="1"/>
</dbReference>
<dbReference type="PANTHER" id="PTHR30472">
    <property type="entry name" value="FERRIC ENTEROBACTIN TRANSPORT SYSTEM PERMEASE PROTEIN"/>
    <property type="match status" value="1"/>
</dbReference>
<feature type="transmembrane region" description="Helical" evidence="8">
    <location>
        <begin position="12"/>
        <end position="32"/>
    </location>
</feature>
<organism evidence="9 10">
    <name type="scientific">Paenibacillus agilis</name>
    <dbReference type="NCBI Taxonomy" id="3020863"/>
    <lineage>
        <taxon>Bacteria</taxon>
        <taxon>Bacillati</taxon>
        <taxon>Bacillota</taxon>
        <taxon>Bacilli</taxon>
        <taxon>Bacillales</taxon>
        <taxon>Paenibacillaceae</taxon>
        <taxon>Paenibacillus</taxon>
    </lineage>
</organism>
<evidence type="ECO:0000256" key="6">
    <source>
        <dbReference type="ARBA" id="ARBA00022989"/>
    </source>
</evidence>
<proteinExistence type="inferred from homology"/>
<evidence type="ECO:0000256" key="3">
    <source>
        <dbReference type="ARBA" id="ARBA00022448"/>
    </source>
</evidence>
<evidence type="ECO:0000256" key="2">
    <source>
        <dbReference type="ARBA" id="ARBA00007935"/>
    </source>
</evidence>
<keyword evidence="5 8" id="KW-0812">Transmembrane</keyword>
<evidence type="ECO:0000256" key="4">
    <source>
        <dbReference type="ARBA" id="ARBA00022475"/>
    </source>
</evidence>
<sequence length="337" mass="36135">MKRQISHRIPILILALSPFVMVALAVCSVFYGSKSISLSTIWDAFVRFDPNHIDHQIVIHSRLPRAIGALLVGAFLAISGALMQGVTRNYLASPSILGVSDGSAFTITLCMIFMPNASSMEMILMSLVGSALGVAFVYGIASVIPGGLSPVKLAIFGTIVGTFLSSVSMALSTYFQISQDISFWYNARLHQVNPEHVKLAIPFAIVGILLAMLVASKISVMALGEEVARGLGQRTKVVRGIATISVIILTGISVALVGKIGFVGLMIPHITRFLVGMDYRWVVPCAGVIGAMFLSFSDIISRFLNMPFETPIGVVTALFGVPFFLYLIRTRGGGKHA</sequence>
<comment type="similarity">
    <text evidence="2">Belongs to the binding-protein-dependent transport system permease family. FecCD subfamily.</text>
</comment>
<dbReference type="InterPro" id="IPR037294">
    <property type="entry name" value="ABC_BtuC-like"/>
</dbReference>
<dbReference type="GO" id="GO:0033214">
    <property type="term" value="P:siderophore-iron import into cell"/>
    <property type="evidence" value="ECO:0007669"/>
    <property type="project" value="TreeGrafter"/>
</dbReference>
<keyword evidence="3" id="KW-0813">Transport</keyword>
<feature type="transmembrane region" description="Helical" evidence="8">
    <location>
        <begin position="241"/>
        <end position="267"/>
    </location>
</feature>
<comment type="subcellular location">
    <subcellularLocation>
        <location evidence="1">Cell membrane</location>
        <topology evidence="1">Multi-pass membrane protein</topology>
    </subcellularLocation>
</comment>
<keyword evidence="6 8" id="KW-1133">Transmembrane helix</keyword>
<dbReference type="PANTHER" id="PTHR30472:SF30">
    <property type="entry name" value="IRON-UPTAKE SYSTEM PERMEASE PROTEIN FEUB"/>
    <property type="match status" value="1"/>
</dbReference>
<dbReference type="CDD" id="cd06550">
    <property type="entry name" value="TM_ABC_iron-siderophores_like"/>
    <property type="match status" value="1"/>
</dbReference>
<feature type="transmembrane region" description="Helical" evidence="8">
    <location>
        <begin position="95"/>
        <end position="116"/>
    </location>
</feature>
<dbReference type="AlphaFoldDB" id="A0A559IVV8"/>
<reference evidence="9 10" key="1">
    <citation type="submission" date="2019-07" db="EMBL/GenBank/DDBJ databases">
        <authorList>
            <person name="Kim J."/>
        </authorList>
    </citation>
    <scope>NUCLEOTIDE SEQUENCE [LARGE SCALE GENOMIC DNA]</scope>
    <source>
        <strain evidence="9 10">N4</strain>
    </source>
</reference>
<evidence type="ECO:0000313" key="9">
    <source>
        <dbReference type="EMBL" id="TVX91778.1"/>
    </source>
</evidence>
<evidence type="ECO:0000313" key="10">
    <source>
        <dbReference type="Proteomes" id="UP000318102"/>
    </source>
</evidence>
<name>A0A559IVV8_9BACL</name>
<dbReference type="GO" id="GO:0005886">
    <property type="term" value="C:plasma membrane"/>
    <property type="evidence" value="ECO:0007669"/>
    <property type="project" value="UniProtKB-SubCell"/>
</dbReference>
<feature type="transmembrane region" description="Helical" evidence="8">
    <location>
        <begin position="197"/>
        <end position="220"/>
    </location>
</feature>
<evidence type="ECO:0000256" key="1">
    <source>
        <dbReference type="ARBA" id="ARBA00004651"/>
    </source>
</evidence>
<evidence type="ECO:0000256" key="7">
    <source>
        <dbReference type="ARBA" id="ARBA00023136"/>
    </source>
</evidence>
<protein>
    <submittedName>
        <fullName evidence="9">Iron ABC transporter permease</fullName>
    </submittedName>
</protein>